<comment type="caution">
    <text evidence="3">The sequence shown here is derived from an EMBL/GenBank/DDBJ whole genome shotgun (WGS) entry which is preliminary data.</text>
</comment>
<name>A0A9P4MHL8_9PEZI</name>
<proteinExistence type="predicted"/>
<sequence>MATDIVASVEARRAQLEASLTKLQTALQHWRTWDVEYEGLKEELGELDESAGSDEIIRIADDFGGELLTKKEIDEITGIDKRDVRKPQYIVRLIEKRQDYVQQNINTITKQITSLDHNLEGLDDTVKPADPKAEPPLPISEIIEELDDEDNVVSSKIQHPEEVTAKLVETLRQAGVTNLENGTPNEQPPKRPPSNTAEVSPAKGTITVAENDGPGESAVNGDISSPVAGTSPASDKRINASTPEEPHRPRSEAVPTSVRQSNPEGSRPLTESLINGTFRPGQRVIEIDDDDEILASGAILPQDESPEDAQLRREMLQYHLNEVGNVVAEIDLLEGDSDDDFTDELADMDDVSVNSDLSEDEDEHGRNLGSVITEDYRREMKDLEKKLNGRLMTNAGPNFPVDGQPGVSSTPEPIQQRLSDRTISKPKSAGSSANAPKSVRFAEELDISPAPERLQQAPTTAGQSDKNTLASTVLERDTATTAAPTKPGKVSRFKQARASSQSNDPQHTERAQEDRPILSNNVLERESQAPPNPPTEDEDDFDPELQRHQLAARYYELRNKVIRQEGGFKAPEEEEDDGEGPLMEEGADGRVRKVSRFKAARMKH</sequence>
<keyword evidence="4" id="KW-1185">Reference proteome</keyword>
<dbReference type="SUPFAM" id="SSF46579">
    <property type="entry name" value="Prefoldin"/>
    <property type="match status" value="1"/>
</dbReference>
<dbReference type="InterPro" id="IPR024325">
    <property type="entry name" value="DUF3835"/>
</dbReference>
<dbReference type="GO" id="GO:0000122">
    <property type="term" value="P:negative regulation of transcription by RNA polymerase II"/>
    <property type="evidence" value="ECO:0007669"/>
    <property type="project" value="TreeGrafter"/>
</dbReference>
<feature type="compositionally biased region" description="Basic and acidic residues" evidence="1">
    <location>
        <begin position="234"/>
        <end position="251"/>
    </location>
</feature>
<feature type="compositionally biased region" description="Basic and acidic residues" evidence="1">
    <location>
        <begin position="506"/>
        <end position="516"/>
    </location>
</feature>
<dbReference type="GO" id="GO:0019212">
    <property type="term" value="F:phosphatase inhibitor activity"/>
    <property type="evidence" value="ECO:0007669"/>
    <property type="project" value="TreeGrafter"/>
</dbReference>
<feature type="region of interest" description="Disordered" evidence="1">
    <location>
        <begin position="176"/>
        <end position="281"/>
    </location>
</feature>
<evidence type="ECO:0000313" key="4">
    <source>
        <dbReference type="Proteomes" id="UP000799439"/>
    </source>
</evidence>
<evidence type="ECO:0000259" key="2">
    <source>
        <dbReference type="Pfam" id="PF12927"/>
    </source>
</evidence>
<dbReference type="GO" id="GO:0003714">
    <property type="term" value="F:transcription corepressor activity"/>
    <property type="evidence" value="ECO:0007669"/>
    <property type="project" value="TreeGrafter"/>
</dbReference>
<feature type="compositionally biased region" description="Basic and acidic residues" evidence="1">
    <location>
        <begin position="374"/>
        <end position="387"/>
    </location>
</feature>
<feature type="compositionally biased region" description="Polar residues" evidence="1">
    <location>
        <begin position="456"/>
        <end position="471"/>
    </location>
</feature>
<dbReference type="Pfam" id="PF12927">
    <property type="entry name" value="DUF3835"/>
    <property type="match status" value="1"/>
</dbReference>
<dbReference type="EMBL" id="ML996085">
    <property type="protein sequence ID" value="KAF2153342.1"/>
    <property type="molecule type" value="Genomic_DNA"/>
</dbReference>
<dbReference type="PANTHER" id="PTHR15111">
    <property type="entry name" value="RNA POLYMERASE II SUBUNIT 5-MEDIATING PROTEIN NNX3"/>
    <property type="match status" value="1"/>
</dbReference>
<dbReference type="Pfam" id="PF13758">
    <property type="entry name" value="Prefoldin_3"/>
    <property type="match status" value="1"/>
</dbReference>
<feature type="compositionally biased region" description="Polar residues" evidence="1">
    <location>
        <begin position="406"/>
        <end position="417"/>
    </location>
</feature>
<dbReference type="OrthoDB" id="21413at2759"/>
<organism evidence="3 4">
    <name type="scientific">Myriangium duriaei CBS 260.36</name>
    <dbReference type="NCBI Taxonomy" id="1168546"/>
    <lineage>
        <taxon>Eukaryota</taxon>
        <taxon>Fungi</taxon>
        <taxon>Dikarya</taxon>
        <taxon>Ascomycota</taxon>
        <taxon>Pezizomycotina</taxon>
        <taxon>Dothideomycetes</taxon>
        <taxon>Dothideomycetidae</taxon>
        <taxon>Myriangiales</taxon>
        <taxon>Myriangiaceae</taxon>
        <taxon>Myriangium</taxon>
    </lineage>
</organism>
<dbReference type="GO" id="GO:0003682">
    <property type="term" value="F:chromatin binding"/>
    <property type="evidence" value="ECO:0007669"/>
    <property type="project" value="TreeGrafter"/>
</dbReference>
<accession>A0A9P4MHL8</accession>
<dbReference type="InterPro" id="IPR039553">
    <property type="entry name" value="Prefoldin-like"/>
</dbReference>
<feature type="region of interest" description="Disordered" evidence="1">
    <location>
        <begin position="565"/>
        <end position="590"/>
    </location>
</feature>
<dbReference type="InterPro" id="IPR052255">
    <property type="entry name" value="RNA_pol_II_subunit5-mediator"/>
</dbReference>
<reference evidence="3" key="1">
    <citation type="journal article" date="2020" name="Stud. Mycol.">
        <title>101 Dothideomycetes genomes: a test case for predicting lifestyles and emergence of pathogens.</title>
        <authorList>
            <person name="Haridas S."/>
            <person name="Albert R."/>
            <person name="Binder M."/>
            <person name="Bloem J."/>
            <person name="Labutti K."/>
            <person name="Salamov A."/>
            <person name="Andreopoulos B."/>
            <person name="Baker S."/>
            <person name="Barry K."/>
            <person name="Bills G."/>
            <person name="Bluhm B."/>
            <person name="Cannon C."/>
            <person name="Castanera R."/>
            <person name="Culley D."/>
            <person name="Daum C."/>
            <person name="Ezra D."/>
            <person name="Gonzalez J."/>
            <person name="Henrissat B."/>
            <person name="Kuo A."/>
            <person name="Liang C."/>
            <person name="Lipzen A."/>
            <person name="Lutzoni F."/>
            <person name="Magnuson J."/>
            <person name="Mondo S."/>
            <person name="Nolan M."/>
            <person name="Ohm R."/>
            <person name="Pangilinan J."/>
            <person name="Park H.-J."/>
            <person name="Ramirez L."/>
            <person name="Alfaro M."/>
            <person name="Sun H."/>
            <person name="Tritt A."/>
            <person name="Yoshinaga Y."/>
            <person name="Zwiers L.-H."/>
            <person name="Turgeon B."/>
            <person name="Goodwin S."/>
            <person name="Spatafora J."/>
            <person name="Crous P."/>
            <person name="Grigoriev I."/>
        </authorList>
    </citation>
    <scope>NUCLEOTIDE SEQUENCE</scope>
    <source>
        <strain evidence="3">CBS 260.36</strain>
    </source>
</reference>
<feature type="compositionally biased region" description="Acidic residues" evidence="1">
    <location>
        <begin position="337"/>
        <end position="350"/>
    </location>
</feature>
<evidence type="ECO:0000313" key="3">
    <source>
        <dbReference type="EMBL" id="KAF2153342.1"/>
    </source>
</evidence>
<feature type="domain" description="DUF3835" evidence="2">
    <location>
        <begin position="518"/>
        <end position="602"/>
    </location>
</feature>
<dbReference type="PANTHER" id="PTHR15111:SF0">
    <property type="entry name" value="UNCONVENTIONAL PREFOLDIN RPB5 INTERACTOR 1"/>
    <property type="match status" value="1"/>
</dbReference>
<dbReference type="Proteomes" id="UP000799439">
    <property type="component" value="Unassembled WGS sequence"/>
</dbReference>
<feature type="compositionally biased region" description="Polar residues" evidence="1">
    <location>
        <begin position="176"/>
        <end position="185"/>
    </location>
</feature>
<evidence type="ECO:0000256" key="1">
    <source>
        <dbReference type="SAM" id="MobiDB-lite"/>
    </source>
</evidence>
<dbReference type="AlphaFoldDB" id="A0A9P4MHL8"/>
<gene>
    <name evidence="3" type="ORF">K461DRAFT_293610</name>
</gene>
<feature type="region of interest" description="Disordered" evidence="1">
    <location>
        <begin position="337"/>
        <end position="550"/>
    </location>
</feature>
<protein>
    <recommendedName>
        <fullName evidence="2">DUF3835 domain-containing protein</fullName>
    </recommendedName>
</protein>